<dbReference type="PANTHER" id="PTHR17901">
    <property type="entry name" value="MAGNESIUM-DEPENDENT PHOSPHATASE 1 MDP1"/>
    <property type="match status" value="1"/>
</dbReference>
<comment type="caution">
    <text evidence="1">The sequence shown here is derived from an EMBL/GenBank/DDBJ whole genome shotgun (WGS) entry which is preliminary data.</text>
</comment>
<dbReference type="OrthoDB" id="271592at2"/>
<organism evidence="1 2">
    <name type="scientific">Posidoniimonas corsicana</name>
    <dbReference type="NCBI Taxonomy" id="1938618"/>
    <lineage>
        <taxon>Bacteria</taxon>
        <taxon>Pseudomonadati</taxon>
        <taxon>Planctomycetota</taxon>
        <taxon>Planctomycetia</taxon>
        <taxon>Pirellulales</taxon>
        <taxon>Lacipirellulaceae</taxon>
        <taxon>Posidoniimonas</taxon>
    </lineage>
</organism>
<protein>
    <submittedName>
        <fullName evidence="1">Acid Phosphatase</fullName>
    </submittedName>
</protein>
<dbReference type="Gene3D" id="3.40.50.1000">
    <property type="entry name" value="HAD superfamily/HAD-like"/>
    <property type="match status" value="1"/>
</dbReference>
<dbReference type="InterPro" id="IPR036412">
    <property type="entry name" value="HAD-like_sf"/>
</dbReference>
<keyword evidence="2" id="KW-1185">Reference proteome</keyword>
<dbReference type="SFLD" id="SFLDG01129">
    <property type="entry name" value="C1.5:_HAD__Beta-PGM__Phosphata"/>
    <property type="match status" value="1"/>
</dbReference>
<dbReference type="GO" id="GO:0003993">
    <property type="term" value="F:acid phosphatase activity"/>
    <property type="evidence" value="ECO:0007669"/>
    <property type="project" value="TreeGrafter"/>
</dbReference>
<reference evidence="1 2" key="1">
    <citation type="submission" date="2019-02" db="EMBL/GenBank/DDBJ databases">
        <title>Deep-cultivation of Planctomycetes and their phenomic and genomic characterization uncovers novel biology.</title>
        <authorList>
            <person name="Wiegand S."/>
            <person name="Jogler M."/>
            <person name="Boedeker C."/>
            <person name="Pinto D."/>
            <person name="Vollmers J."/>
            <person name="Rivas-Marin E."/>
            <person name="Kohn T."/>
            <person name="Peeters S.H."/>
            <person name="Heuer A."/>
            <person name="Rast P."/>
            <person name="Oberbeckmann S."/>
            <person name="Bunk B."/>
            <person name="Jeske O."/>
            <person name="Meyerdierks A."/>
            <person name="Storesund J.E."/>
            <person name="Kallscheuer N."/>
            <person name="Luecker S."/>
            <person name="Lage O.M."/>
            <person name="Pohl T."/>
            <person name="Merkel B.J."/>
            <person name="Hornburger P."/>
            <person name="Mueller R.-W."/>
            <person name="Bruemmer F."/>
            <person name="Labrenz M."/>
            <person name="Spormann A.M."/>
            <person name="Op Den Camp H."/>
            <person name="Overmann J."/>
            <person name="Amann R."/>
            <person name="Jetten M.S.M."/>
            <person name="Mascher T."/>
            <person name="Medema M.H."/>
            <person name="Devos D.P."/>
            <person name="Kaster A.-K."/>
            <person name="Ovreas L."/>
            <person name="Rohde M."/>
            <person name="Galperin M.Y."/>
            <person name="Jogler C."/>
        </authorList>
    </citation>
    <scope>NUCLEOTIDE SEQUENCE [LARGE SCALE GENOMIC DNA]</scope>
    <source>
        <strain evidence="1 2">KOR34</strain>
    </source>
</reference>
<dbReference type="AlphaFoldDB" id="A0A5C5UYD8"/>
<sequence>MPLPKLIVFDLDFTLWDAGGVWCDCLSPPFRQRGGRVEDRGGRHVRLYDDVPAILDECAEGGVPVALASRTQEPSWARELVELLGITARFAHAEIYPSSKLRHFAALRDASGCDHDQMLFFDDEHRNIHEVGGLGVTSVLVEQGMTHGLFREGLEQFAAGGGPRS</sequence>
<evidence type="ECO:0000313" key="2">
    <source>
        <dbReference type="Proteomes" id="UP000316714"/>
    </source>
</evidence>
<dbReference type="Pfam" id="PF12689">
    <property type="entry name" value="Acid_PPase"/>
    <property type="match status" value="1"/>
</dbReference>
<dbReference type="NCBIfam" id="TIGR01681">
    <property type="entry name" value="HAD-SF-IIIC"/>
    <property type="match status" value="1"/>
</dbReference>
<dbReference type="InterPro" id="IPR035679">
    <property type="entry name" value="MDP-1_euk"/>
</dbReference>
<dbReference type="InterPro" id="IPR010033">
    <property type="entry name" value="HAD_SF_ppase_IIIC"/>
</dbReference>
<evidence type="ECO:0000313" key="1">
    <source>
        <dbReference type="EMBL" id="TWT30482.1"/>
    </source>
</evidence>
<dbReference type="NCBIfam" id="TIGR01685">
    <property type="entry name" value="MDP-1"/>
    <property type="match status" value="1"/>
</dbReference>
<dbReference type="SFLD" id="SFLDG01131">
    <property type="entry name" value="C1.5.2:_MDP_Like"/>
    <property type="match status" value="1"/>
</dbReference>
<dbReference type="EMBL" id="SIHJ01000005">
    <property type="protein sequence ID" value="TWT30482.1"/>
    <property type="molecule type" value="Genomic_DNA"/>
</dbReference>
<dbReference type="InterPro" id="IPR010036">
    <property type="entry name" value="MDP_1_eu_arc"/>
</dbReference>
<dbReference type="SFLD" id="SFLDS00003">
    <property type="entry name" value="Haloacid_Dehalogenase"/>
    <property type="match status" value="1"/>
</dbReference>
<proteinExistence type="predicted"/>
<gene>
    <name evidence="1" type="ORF">KOR34_50410</name>
</gene>
<dbReference type="RefSeq" id="WP_146568835.1">
    <property type="nucleotide sequence ID" value="NZ_SIHJ01000005.1"/>
</dbReference>
<accession>A0A5C5UYD8</accession>
<dbReference type="SUPFAM" id="SSF56784">
    <property type="entry name" value="HAD-like"/>
    <property type="match status" value="1"/>
</dbReference>
<dbReference type="CDD" id="cd07501">
    <property type="entry name" value="HAD_MDP-1_like"/>
    <property type="match status" value="1"/>
</dbReference>
<name>A0A5C5UYD8_9BACT</name>
<dbReference type="InterPro" id="IPR023214">
    <property type="entry name" value="HAD_sf"/>
</dbReference>
<dbReference type="PANTHER" id="PTHR17901:SF14">
    <property type="entry name" value="MAGNESIUM-DEPENDENT PHOSPHATASE 1"/>
    <property type="match status" value="1"/>
</dbReference>
<dbReference type="Proteomes" id="UP000316714">
    <property type="component" value="Unassembled WGS sequence"/>
</dbReference>